<evidence type="ECO:0000259" key="3">
    <source>
        <dbReference type="Pfam" id="PF13843"/>
    </source>
</evidence>
<dbReference type="PANTHER" id="PTHR46599:SF3">
    <property type="entry name" value="PIGGYBAC TRANSPOSABLE ELEMENT-DERIVED PROTEIN 4"/>
    <property type="match status" value="1"/>
</dbReference>
<keyword evidence="5" id="KW-1185">Reference proteome</keyword>
<evidence type="ECO:0000313" key="5">
    <source>
        <dbReference type="Proteomes" id="UP001152888"/>
    </source>
</evidence>
<feature type="domain" description="PiggyBac transposable element-derived protein" evidence="3">
    <location>
        <begin position="133"/>
        <end position="496"/>
    </location>
</feature>
<dbReference type="Pfam" id="PF13842">
    <property type="entry name" value="zf-Tnp_2"/>
    <property type="match status" value="1"/>
</dbReference>
<dbReference type="Pfam" id="PF13843">
    <property type="entry name" value="DDE_Tnp_1_7"/>
    <property type="match status" value="1"/>
</dbReference>
<gene>
    <name evidence="4" type="ORF">ACAOBT_LOCUS1787</name>
</gene>
<dbReference type="InterPro" id="IPR029526">
    <property type="entry name" value="PGBD"/>
</dbReference>
<protein>
    <recommendedName>
        <fullName evidence="6">PiggyBac transposable element-derived protein 4</fullName>
    </recommendedName>
</protein>
<dbReference type="AlphaFoldDB" id="A0A9P0JN84"/>
<evidence type="ECO:0000256" key="1">
    <source>
        <dbReference type="SAM" id="MobiDB-lite"/>
    </source>
</evidence>
<feature type="region of interest" description="Disordered" evidence="1">
    <location>
        <begin position="57"/>
        <end position="110"/>
    </location>
</feature>
<name>A0A9P0JN84_ACAOB</name>
<dbReference type="OrthoDB" id="6146839at2759"/>
<reference evidence="4" key="1">
    <citation type="submission" date="2022-03" db="EMBL/GenBank/DDBJ databases">
        <authorList>
            <person name="Sayadi A."/>
        </authorList>
    </citation>
    <scope>NUCLEOTIDE SEQUENCE</scope>
</reference>
<evidence type="ECO:0000313" key="4">
    <source>
        <dbReference type="EMBL" id="CAH1956899.1"/>
    </source>
</evidence>
<accession>A0A9P0JN84</accession>
<comment type="caution">
    <text evidence="4">The sequence shown here is derived from an EMBL/GenBank/DDBJ whole genome shotgun (WGS) entry which is preliminary data.</text>
</comment>
<sequence>MRRNYFVESLPAQSLFGRVTVWLITKLLRLVFHYVCAGKGSVLEYIYKMSNLEDNDSEDIDISGDEADEVDGYTSSDETEGESEYEDSGEDTNDETEPEPEPDFEMPWTQNGIPRPAFPFTSNSGVQVPAKSNPLDIFEIFFDESLINLIVEETNRFAIQYIIKNGENIRPHSRVRQWKETNTNEIRTLIGLLILQGLCPKPEYKMYFSRRESIETPFFSKIISEKRFHLLLKFLHFVDNSTINANTKNRKLAKVLPLLNLLREKFMTSYVPERDIAIDESLIGWKGRLGWKQYIPSKRKRFGIKLFALCETSGYMYNFIIYTGADTIYEAQHSQEPVTSRIVLSLVDSLLDKGYRLFLDNYYTSVDLVHKLVKRRTDCVGTIRANRKGIPKDLQVKLSKGQSVARYNRKIMIQKWHDKKDVLMITTLHDKTMEKVLTKKGEIEKPTCVLEYNKKMGGVDLADNYLHYYGTARSRVKKYYMKMFWHFLSVTTLNSFHIYKRNGGRLKRINFLLELGEQIVRKYSSQITFGTRRSRAPMPSRFIERHFPSVIPPTTKQKPTKRCAICAEKKIRKESRYWCQKCHTGLCPAPCFEIFHTK</sequence>
<feature type="compositionally biased region" description="Acidic residues" evidence="1">
    <location>
        <begin position="57"/>
        <end position="104"/>
    </location>
</feature>
<proteinExistence type="predicted"/>
<evidence type="ECO:0000259" key="2">
    <source>
        <dbReference type="Pfam" id="PF13842"/>
    </source>
</evidence>
<dbReference type="PANTHER" id="PTHR46599">
    <property type="entry name" value="PIGGYBAC TRANSPOSABLE ELEMENT-DERIVED PROTEIN 4"/>
    <property type="match status" value="1"/>
</dbReference>
<dbReference type="InterPro" id="IPR032718">
    <property type="entry name" value="PGBD4_Znf_C"/>
</dbReference>
<organism evidence="4 5">
    <name type="scientific">Acanthoscelides obtectus</name>
    <name type="common">Bean weevil</name>
    <name type="synonym">Bruchus obtectus</name>
    <dbReference type="NCBI Taxonomy" id="200917"/>
    <lineage>
        <taxon>Eukaryota</taxon>
        <taxon>Metazoa</taxon>
        <taxon>Ecdysozoa</taxon>
        <taxon>Arthropoda</taxon>
        <taxon>Hexapoda</taxon>
        <taxon>Insecta</taxon>
        <taxon>Pterygota</taxon>
        <taxon>Neoptera</taxon>
        <taxon>Endopterygota</taxon>
        <taxon>Coleoptera</taxon>
        <taxon>Polyphaga</taxon>
        <taxon>Cucujiformia</taxon>
        <taxon>Chrysomeloidea</taxon>
        <taxon>Chrysomelidae</taxon>
        <taxon>Bruchinae</taxon>
        <taxon>Bruchini</taxon>
        <taxon>Acanthoscelides</taxon>
    </lineage>
</organism>
<evidence type="ECO:0008006" key="6">
    <source>
        <dbReference type="Google" id="ProtNLM"/>
    </source>
</evidence>
<feature type="domain" description="PiggyBac transposable element-derived protein 4 C-terminal zinc-finger" evidence="2">
    <location>
        <begin position="556"/>
        <end position="596"/>
    </location>
</feature>
<dbReference type="Proteomes" id="UP001152888">
    <property type="component" value="Unassembled WGS sequence"/>
</dbReference>
<dbReference type="CDD" id="cd19757">
    <property type="entry name" value="Bbox1"/>
    <property type="match status" value="1"/>
</dbReference>
<dbReference type="EMBL" id="CAKOFQ010006668">
    <property type="protein sequence ID" value="CAH1956899.1"/>
    <property type="molecule type" value="Genomic_DNA"/>
</dbReference>